<reference evidence="17" key="1">
    <citation type="submission" date="2020-12" db="EMBL/GenBank/DDBJ databases">
        <title>Metabolic potential, ecology and presence of endohyphal bacteria is reflected in genomic diversity of Mucoromycotina.</title>
        <authorList>
            <person name="Muszewska A."/>
            <person name="Okrasinska A."/>
            <person name="Steczkiewicz K."/>
            <person name="Drgas O."/>
            <person name="Orlowska M."/>
            <person name="Perlinska-Lenart U."/>
            <person name="Aleksandrzak-Piekarczyk T."/>
            <person name="Szatraj K."/>
            <person name="Zielenkiewicz U."/>
            <person name="Pilsyk S."/>
            <person name="Malc E."/>
            <person name="Mieczkowski P."/>
            <person name="Kruszewska J.S."/>
            <person name="Biernat P."/>
            <person name="Pawlowska J."/>
        </authorList>
    </citation>
    <scope>NUCLEOTIDE SEQUENCE</scope>
    <source>
        <strain evidence="17">WA0000017839</strain>
    </source>
</reference>
<evidence type="ECO:0000256" key="12">
    <source>
        <dbReference type="ARBA" id="ARBA00023136"/>
    </source>
</evidence>
<feature type="region of interest" description="Disordered" evidence="14">
    <location>
        <begin position="1"/>
        <end position="27"/>
    </location>
</feature>
<dbReference type="GO" id="GO:0004768">
    <property type="term" value="F:stearoyl-CoA 9-desaturase activity"/>
    <property type="evidence" value="ECO:0007669"/>
    <property type="project" value="InterPro"/>
</dbReference>
<dbReference type="PROSITE" id="PS00191">
    <property type="entry name" value="CYTOCHROME_B5_1"/>
    <property type="match status" value="1"/>
</dbReference>
<dbReference type="CDD" id="cd03505">
    <property type="entry name" value="Delta9-FADS-like"/>
    <property type="match status" value="1"/>
</dbReference>
<evidence type="ECO:0000256" key="1">
    <source>
        <dbReference type="ARBA" id="ARBA00004141"/>
    </source>
</evidence>
<evidence type="ECO:0000313" key="17">
    <source>
        <dbReference type="EMBL" id="KAG2196655.1"/>
    </source>
</evidence>
<dbReference type="InterPro" id="IPR036400">
    <property type="entry name" value="Cyt_B5-like_heme/steroid_sf"/>
</dbReference>
<evidence type="ECO:0000256" key="5">
    <source>
        <dbReference type="ARBA" id="ARBA00022692"/>
    </source>
</evidence>
<dbReference type="GO" id="GO:0005789">
    <property type="term" value="C:endoplasmic reticulum membrane"/>
    <property type="evidence" value="ECO:0007669"/>
    <property type="project" value="TreeGrafter"/>
</dbReference>
<keyword evidence="8 15" id="KW-1133">Transmembrane helix</keyword>
<dbReference type="PANTHER" id="PTHR11351:SF31">
    <property type="entry name" value="DESATURASE 1, ISOFORM A-RELATED"/>
    <property type="match status" value="1"/>
</dbReference>
<feature type="transmembrane region" description="Helical" evidence="15">
    <location>
        <begin position="51"/>
        <end position="69"/>
    </location>
</feature>
<comment type="caution">
    <text evidence="17">The sequence shown here is derived from an EMBL/GenBank/DDBJ whole genome shotgun (WGS) entry which is preliminary data.</text>
</comment>
<name>A0A8H7UUZ8_9FUNG</name>
<dbReference type="SUPFAM" id="SSF55856">
    <property type="entry name" value="Cytochrome b5-like heme/steroid binding domain"/>
    <property type="match status" value="1"/>
</dbReference>
<dbReference type="PROSITE" id="PS50255">
    <property type="entry name" value="CYTOCHROME_B5_2"/>
    <property type="match status" value="1"/>
</dbReference>
<evidence type="ECO:0000256" key="13">
    <source>
        <dbReference type="ARBA" id="ARBA00023160"/>
    </source>
</evidence>
<accession>A0A8H7UUZ8</accession>
<dbReference type="OrthoDB" id="10260134at2759"/>
<evidence type="ECO:0000256" key="8">
    <source>
        <dbReference type="ARBA" id="ARBA00022989"/>
    </source>
</evidence>
<dbReference type="InterPro" id="IPR009160">
    <property type="entry name" value="Acyl-CoA_deSatase_haem/ster-bd"/>
</dbReference>
<feature type="transmembrane region" description="Helical" evidence="15">
    <location>
        <begin position="194"/>
        <end position="215"/>
    </location>
</feature>
<keyword evidence="12 15" id="KW-0472">Membrane</keyword>
<keyword evidence="6" id="KW-0479">Metal-binding</keyword>
<keyword evidence="9" id="KW-0560">Oxidoreductase</keyword>
<dbReference type="SMART" id="SM01117">
    <property type="entry name" value="Cyt-b5"/>
    <property type="match status" value="1"/>
</dbReference>
<keyword evidence="7" id="KW-0276">Fatty acid metabolism</keyword>
<evidence type="ECO:0000256" key="2">
    <source>
        <dbReference type="ARBA" id="ARBA00009295"/>
    </source>
</evidence>
<feature type="compositionally biased region" description="Polar residues" evidence="14">
    <location>
        <begin position="1"/>
        <end position="20"/>
    </location>
</feature>
<dbReference type="GO" id="GO:0006636">
    <property type="term" value="P:unsaturated fatty acid biosynthetic process"/>
    <property type="evidence" value="ECO:0007669"/>
    <property type="project" value="InterPro"/>
</dbReference>
<evidence type="ECO:0000313" key="18">
    <source>
        <dbReference type="Proteomes" id="UP000603453"/>
    </source>
</evidence>
<dbReference type="PANTHER" id="PTHR11351">
    <property type="entry name" value="ACYL-COA DESATURASE"/>
    <property type="match status" value="1"/>
</dbReference>
<evidence type="ECO:0000256" key="11">
    <source>
        <dbReference type="ARBA" id="ARBA00023098"/>
    </source>
</evidence>
<keyword evidence="18" id="KW-1185">Reference proteome</keyword>
<evidence type="ECO:0000259" key="16">
    <source>
        <dbReference type="PROSITE" id="PS50255"/>
    </source>
</evidence>
<evidence type="ECO:0000256" key="3">
    <source>
        <dbReference type="ARBA" id="ARBA00022516"/>
    </source>
</evidence>
<dbReference type="InterPro" id="IPR015876">
    <property type="entry name" value="Acyl-CoA_DS"/>
</dbReference>
<dbReference type="InterPro" id="IPR001199">
    <property type="entry name" value="Cyt_B5-like_heme/steroid-bd"/>
</dbReference>
<feature type="non-terminal residue" evidence="17">
    <location>
        <position position="1"/>
    </location>
</feature>
<evidence type="ECO:0000256" key="9">
    <source>
        <dbReference type="ARBA" id="ARBA00023002"/>
    </source>
</evidence>
<proteinExistence type="inferred from homology"/>
<dbReference type="Gene3D" id="3.10.120.10">
    <property type="entry name" value="Cytochrome b5-like heme/steroid binding domain"/>
    <property type="match status" value="1"/>
</dbReference>
<feature type="transmembrane region" description="Helical" evidence="15">
    <location>
        <begin position="81"/>
        <end position="100"/>
    </location>
</feature>
<dbReference type="InterPro" id="IPR018506">
    <property type="entry name" value="Cyt_B5_heme-BS"/>
</dbReference>
<evidence type="ECO:0000256" key="6">
    <source>
        <dbReference type="ARBA" id="ARBA00022723"/>
    </source>
</evidence>
<organism evidence="17 18">
    <name type="scientific">Mucor saturninus</name>
    <dbReference type="NCBI Taxonomy" id="64648"/>
    <lineage>
        <taxon>Eukaryota</taxon>
        <taxon>Fungi</taxon>
        <taxon>Fungi incertae sedis</taxon>
        <taxon>Mucoromycota</taxon>
        <taxon>Mucoromycotina</taxon>
        <taxon>Mucoromycetes</taxon>
        <taxon>Mucorales</taxon>
        <taxon>Mucorineae</taxon>
        <taxon>Mucoraceae</taxon>
        <taxon>Mucor</taxon>
    </lineage>
</organism>
<dbReference type="EMBL" id="JAEPRD010000142">
    <property type="protein sequence ID" value="KAG2196655.1"/>
    <property type="molecule type" value="Genomic_DNA"/>
</dbReference>
<evidence type="ECO:0000256" key="15">
    <source>
        <dbReference type="SAM" id="Phobius"/>
    </source>
</evidence>
<dbReference type="InterPro" id="IPR005804">
    <property type="entry name" value="FA_desaturase_dom"/>
</dbReference>
<evidence type="ECO:0000256" key="7">
    <source>
        <dbReference type="ARBA" id="ARBA00022832"/>
    </source>
</evidence>
<comment type="similarity">
    <text evidence="2">Belongs to the fatty acid desaturase type 1 family.</text>
</comment>
<keyword evidence="4" id="KW-0349">Heme</keyword>
<dbReference type="PROSITE" id="PS00476">
    <property type="entry name" value="FATTY_ACID_DESATUR_1"/>
    <property type="match status" value="1"/>
</dbReference>
<dbReference type="PIRSF" id="PIRSF000345">
    <property type="entry name" value="OLE1"/>
    <property type="match status" value="1"/>
</dbReference>
<evidence type="ECO:0000256" key="14">
    <source>
        <dbReference type="SAM" id="MobiDB-lite"/>
    </source>
</evidence>
<dbReference type="InterPro" id="IPR001522">
    <property type="entry name" value="FADS-1_CS"/>
</dbReference>
<dbReference type="Pfam" id="PF00173">
    <property type="entry name" value="Cyt-b5"/>
    <property type="match status" value="1"/>
</dbReference>
<gene>
    <name evidence="17" type="ORF">INT47_012114</name>
</gene>
<sequence>SKRINNNMSQVQTVTTTSDCTKTEAMKPPLPKTKMPPLFDQPVTSKNWTKFVNWPQSILLCATPLIALYGVFTTELTQKTMIWAIVYYFITGLGITAGYHRMWSHRAYRGTTAYRWIMSLAGAGAVEGSAYWWSRGHRAHHRWTDTDKDPYSAHRGFFFSHFGWMLVVRPKNRIGYADVADLKADPVVAFQHKYYPYIALLMGFIFPTLVAGYGWGDFRGGYFYAGVLRLVFVHHATFCVNSLAHYLGESTFDDHNTPRDSWITALCTLGEGYHNFHHQFPQDYRNAIKFGQYDPTKWLINVFSWIGLAYDLKQFPTNEVTKGRLFMEEKRLRAQQAQLTYGVPLKDLPIYTWEEYQSLVLNENKKWILLEGVLYDVENFMHEHPGGMKYVSTAIGKDMTTSFNGGVYNHSNGARNLLTSLRVGVLRNGMQVMSEADATATTYDDSLEFDSNSAQFYKKKK</sequence>
<evidence type="ECO:0000256" key="4">
    <source>
        <dbReference type="ARBA" id="ARBA00022617"/>
    </source>
</evidence>
<keyword evidence="5 15" id="KW-0812">Transmembrane</keyword>
<dbReference type="GO" id="GO:0020037">
    <property type="term" value="F:heme binding"/>
    <property type="evidence" value="ECO:0007669"/>
    <property type="project" value="InterPro"/>
</dbReference>
<dbReference type="AlphaFoldDB" id="A0A8H7UUZ8"/>
<comment type="subcellular location">
    <subcellularLocation>
        <location evidence="1">Membrane</location>
        <topology evidence="1">Multi-pass membrane protein</topology>
    </subcellularLocation>
</comment>
<dbReference type="Proteomes" id="UP000603453">
    <property type="component" value="Unassembled WGS sequence"/>
</dbReference>
<dbReference type="Pfam" id="PF00487">
    <property type="entry name" value="FA_desaturase"/>
    <property type="match status" value="1"/>
</dbReference>
<keyword evidence="11" id="KW-0443">Lipid metabolism</keyword>
<feature type="domain" description="Cytochrome b5 heme-binding" evidence="16">
    <location>
        <begin position="348"/>
        <end position="427"/>
    </location>
</feature>
<keyword evidence="13" id="KW-0275">Fatty acid biosynthesis</keyword>
<evidence type="ECO:0000256" key="10">
    <source>
        <dbReference type="ARBA" id="ARBA00023004"/>
    </source>
</evidence>
<keyword evidence="10" id="KW-0408">Iron</keyword>
<keyword evidence="3" id="KW-0444">Lipid biosynthesis</keyword>
<dbReference type="PRINTS" id="PR00363">
    <property type="entry name" value="CYTOCHROMEB5"/>
</dbReference>
<dbReference type="PRINTS" id="PR00075">
    <property type="entry name" value="FACDDSATRASE"/>
</dbReference>
<dbReference type="GO" id="GO:0005506">
    <property type="term" value="F:iron ion binding"/>
    <property type="evidence" value="ECO:0007669"/>
    <property type="project" value="TreeGrafter"/>
</dbReference>
<protein>
    <recommendedName>
        <fullName evidence="16">Cytochrome b5 heme-binding domain-containing protein</fullName>
    </recommendedName>
</protein>